<name>A0A5C6G098_9PLAN</name>
<comment type="caution">
    <text evidence="1">The sequence shown here is derived from an EMBL/GenBank/DDBJ whole genome shotgun (WGS) entry which is preliminary data.</text>
</comment>
<dbReference type="RefSeq" id="WP_146413736.1">
    <property type="nucleotide sequence ID" value="NZ_SJPZ01000001.1"/>
</dbReference>
<dbReference type="InterPro" id="IPR011738">
    <property type="entry name" value="Phage_CHP"/>
</dbReference>
<dbReference type="OrthoDB" id="285301at2"/>
<evidence type="ECO:0000313" key="2">
    <source>
        <dbReference type="Proteomes" id="UP000316476"/>
    </source>
</evidence>
<sequence>MNLWQPTSTAYTFQSPREPVPLTLTMQHCRAVADDEDDLIRTYIAAARGMVEHDTGLCLIERHARYQFQHWPDRVIELPLWPVQSITAIRYIDDESDSNEIDDADYLAHTDARPAAIHRLTDNWPDIVAHRPDAVTIELVAGFDNQSNFPPDQARQAILMLTAHWYKNRESAVIGTTSGDVAMAYDRLVESLKLRRYP</sequence>
<dbReference type="Gene3D" id="1.10.3230.30">
    <property type="entry name" value="Phage gp6-like head-tail connector protein"/>
    <property type="match status" value="1"/>
</dbReference>
<accession>A0A5C6G098</accession>
<dbReference type="CDD" id="cd08054">
    <property type="entry name" value="gp6"/>
    <property type="match status" value="1"/>
</dbReference>
<dbReference type="NCBIfam" id="TIGR01560">
    <property type="entry name" value="put_DNA_pack"/>
    <property type="match status" value="1"/>
</dbReference>
<evidence type="ECO:0000313" key="1">
    <source>
        <dbReference type="EMBL" id="TWU67305.1"/>
    </source>
</evidence>
<organism evidence="1 2">
    <name type="scientific">Crateriforma conspicua</name>
    <dbReference type="NCBI Taxonomy" id="2527996"/>
    <lineage>
        <taxon>Bacteria</taxon>
        <taxon>Pseudomonadati</taxon>
        <taxon>Planctomycetota</taxon>
        <taxon>Planctomycetia</taxon>
        <taxon>Planctomycetales</taxon>
        <taxon>Planctomycetaceae</taxon>
        <taxon>Crateriforma</taxon>
    </lineage>
</organism>
<dbReference type="AlphaFoldDB" id="A0A5C6G098"/>
<reference evidence="1 2" key="1">
    <citation type="submission" date="2019-02" db="EMBL/GenBank/DDBJ databases">
        <title>Deep-cultivation of Planctomycetes and their phenomic and genomic characterization uncovers novel biology.</title>
        <authorList>
            <person name="Wiegand S."/>
            <person name="Jogler M."/>
            <person name="Boedeker C."/>
            <person name="Pinto D."/>
            <person name="Vollmers J."/>
            <person name="Rivas-Marin E."/>
            <person name="Kohn T."/>
            <person name="Peeters S.H."/>
            <person name="Heuer A."/>
            <person name="Rast P."/>
            <person name="Oberbeckmann S."/>
            <person name="Bunk B."/>
            <person name="Jeske O."/>
            <person name="Meyerdierks A."/>
            <person name="Storesund J.E."/>
            <person name="Kallscheuer N."/>
            <person name="Luecker S."/>
            <person name="Lage O.M."/>
            <person name="Pohl T."/>
            <person name="Merkel B.J."/>
            <person name="Hornburger P."/>
            <person name="Mueller R.-W."/>
            <person name="Bruemmer F."/>
            <person name="Labrenz M."/>
            <person name="Spormann A.M."/>
            <person name="Op Den Camp H."/>
            <person name="Overmann J."/>
            <person name="Amann R."/>
            <person name="Jetten M.S.M."/>
            <person name="Mascher T."/>
            <person name="Medema M.H."/>
            <person name="Devos D.P."/>
            <person name="Kaster A.-K."/>
            <person name="Ovreas L."/>
            <person name="Rohde M."/>
            <person name="Galperin M.Y."/>
            <person name="Jogler C."/>
        </authorList>
    </citation>
    <scope>NUCLEOTIDE SEQUENCE [LARGE SCALE GENOMIC DNA]</scope>
    <source>
        <strain evidence="1 2">V7</strain>
    </source>
</reference>
<dbReference type="NCBIfam" id="TIGR02215">
    <property type="entry name" value="phage_chp_gp8"/>
    <property type="match status" value="1"/>
</dbReference>
<dbReference type="EMBL" id="SJPZ01000001">
    <property type="protein sequence ID" value="TWU67305.1"/>
    <property type="molecule type" value="Genomic_DNA"/>
</dbReference>
<dbReference type="InterPro" id="IPR006450">
    <property type="entry name" value="Phage_HK97_gp6-like"/>
</dbReference>
<protein>
    <submittedName>
        <fullName evidence="1">Phage gp6-like head-tail connector protein</fullName>
    </submittedName>
</protein>
<dbReference type="Proteomes" id="UP000316476">
    <property type="component" value="Unassembled WGS sequence"/>
</dbReference>
<proteinExistence type="predicted"/>
<gene>
    <name evidence="1" type="ORF">V7x_28790</name>
</gene>